<reference evidence="2 3" key="2">
    <citation type="submission" date="2017-09" db="EMBL/GenBank/DDBJ databases">
        <title>Extensive intraspecific genome diversity in a model arbuscular mycorrhizal fungus.</title>
        <authorList>
            <person name="Chen E.C."/>
            <person name="Morin E."/>
            <person name="Beaudet D."/>
            <person name="Noel J."/>
            <person name="Ndikumana S."/>
            <person name="Charron P."/>
            <person name="St-Onge C."/>
            <person name="Giorgi J."/>
            <person name="Grigoriev I.V."/>
            <person name="Roux C."/>
            <person name="Martin F.M."/>
            <person name="Corradi N."/>
        </authorList>
    </citation>
    <scope>NUCLEOTIDE SEQUENCE [LARGE SCALE GENOMIC DNA]</scope>
    <source>
        <strain evidence="2 3">A5</strain>
    </source>
</reference>
<comment type="caution">
    <text evidence="2">The sequence shown here is derived from an EMBL/GenBank/DDBJ whole genome shotgun (WGS) entry which is preliminary data.</text>
</comment>
<dbReference type="Proteomes" id="UP000232722">
    <property type="component" value="Unassembled WGS sequence"/>
</dbReference>
<proteinExistence type="predicted"/>
<dbReference type="VEuPathDB" id="FungiDB:RhiirA1_532278"/>
<accession>A0A2N0PDK3</accession>
<dbReference type="EMBL" id="LLXJ01000943">
    <property type="protein sequence ID" value="PKC04887.1"/>
    <property type="molecule type" value="Genomic_DNA"/>
</dbReference>
<dbReference type="AlphaFoldDB" id="A0A2N0PDK3"/>
<organism evidence="2 3">
    <name type="scientific">Rhizophagus irregularis</name>
    <dbReference type="NCBI Taxonomy" id="588596"/>
    <lineage>
        <taxon>Eukaryota</taxon>
        <taxon>Fungi</taxon>
        <taxon>Fungi incertae sedis</taxon>
        <taxon>Mucoromycota</taxon>
        <taxon>Glomeromycotina</taxon>
        <taxon>Glomeromycetes</taxon>
        <taxon>Glomerales</taxon>
        <taxon>Glomeraceae</taxon>
        <taxon>Rhizophagus</taxon>
    </lineage>
</organism>
<keyword evidence="1" id="KW-1133">Transmembrane helix</keyword>
<protein>
    <submittedName>
        <fullName evidence="2">Uncharacterized protein</fullName>
    </submittedName>
</protein>
<evidence type="ECO:0000313" key="3">
    <source>
        <dbReference type="Proteomes" id="UP000232722"/>
    </source>
</evidence>
<evidence type="ECO:0000256" key="1">
    <source>
        <dbReference type="SAM" id="Phobius"/>
    </source>
</evidence>
<evidence type="ECO:0000313" key="2">
    <source>
        <dbReference type="EMBL" id="PKC04887.1"/>
    </source>
</evidence>
<name>A0A2N0PDK3_9GLOM</name>
<feature type="transmembrane region" description="Helical" evidence="1">
    <location>
        <begin position="47"/>
        <end position="67"/>
    </location>
</feature>
<gene>
    <name evidence="2" type="ORF">RhiirA5_421637</name>
</gene>
<sequence length="73" mass="8440">MGNSETSRREEVGTARPVAEAVLLYFLCGIGYWNLEMKGFDWVPGDWGRFGLPQTFLLLNRLFFGVLKHVEFR</sequence>
<dbReference type="VEuPathDB" id="FungiDB:RhiirFUN_017161"/>
<keyword evidence="1" id="KW-0472">Membrane</keyword>
<reference evidence="2 3" key="1">
    <citation type="submission" date="2016-04" db="EMBL/GenBank/DDBJ databases">
        <title>Genome analyses suggest a sexual origin of heterokaryosis in a supposedly ancient asexual fungus.</title>
        <authorList>
            <person name="Ropars J."/>
            <person name="Sedzielewska K."/>
            <person name="Noel J."/>
            <person name="Charron P."/>
            <person name="Farinelli L."/>
            <person name="Marton T."/>
            <person name="Kruger M."/>
            <person name="Pelin A."/>
            <person name="Brachmann A."/>
            <person name="Corradi N."/>
        </authorList>
    </citation>
    <scope>NUCLEOTIDE SEQUENCE [LARGE SCALE GENOMIC DNA]</scope>
    <source>
        <strain evidence="2 3">A5</strain>
    </source>
</reference>
<keyword evidence="1" id="KW-0812">Transmembrane</keyword>
<feature type="transmembrane region" description="Helical" evidence="1">
    <location>
        <begin position="18"/>
        <end position="35"/>
    </location>
</feature>